<gene>
    <name evidence="1" type="ORF">TRIADDRAFT_62150</name>
</gene>
<sequence length="167" mass="18728">MPNFASGLVQVSLILLSRPSRCFKRMSRVPFAYPTLIKADPVYFLSFEGGEESEIVEILVGPKAREDRGQVVLSPRTLCFSGKLIRSTMRVEFVNFTNSLLGVAYVVFSDVVVKAFVEPVDENNWNRRLDGNAINDTAQLFVIGFRNCLNSSGELFLERHKVVADYG</sequence>
<dbReference type="RefSeq" id="XP_002118117.1">
    <property type="nucleotide sequence ID" value="XM_002118081.1"/>
</dbReference>
<evidence type="ECO:0000313" key="2">
    <source>
        <dbReference type="Proteomes" id="UP000009022"/>
    </source>
</evidence>
<reference evidence="1 2" key="1">
    <citation type="journal article" date="2008" name="Nature">
        <title>The Trichoplax genome and the nature of placozoans.</title>
        <authorList>
            <person name="Srivastava M."/>
            <person name="Begovic E."/>
            <person name="Chapman J."/>
            <person name="Putnam N.H."/>
            <person name="Hellsten U."/>
            <person name="Kawashima T."/>
            <person name="Kuo A."/>
            <person name="Mitros T."/>
            <person name="Salamov A."/>
            <person name="Carpenter M.L."/>
            <person name="Signorovitch A.Y."/>
            <person name="Moreno M.A."/>
            <person name="Kamm K."/>
            <person name="Grimwood J."/>
            <person name="Schmutz J."/>
            <person name="Shapiro H."/>
            <person name="Grigoriev I.V."/>
            <person name="Buss L.W."/>
            <person name="Schierwater B."/>
            <person name="Dellaporta S.L."/>
            <person name="Rokhsar D.S."/>
        </authorList>
    </citation>
    <scope>NUCLEOTIDE SEQUENCE [LARGE SCALE GENOMIC DNA]</scope>
    <source>
        <strain evidence="1 2">Grell-BS-1999</strain>
    </source>
</reference>
<dbReference type="EMBL" id="DS985274">
    <property type="protein sequence ID" value="EDV19428.1"/>
    <property type="molecule type" value="Genomic_DNA"/>
</dbReference>
<accession>B3SCZ4</accession>
<dbReference type="GeneID" id="6759309"/>
<dbReference type="CTD" id="6759309"/>
<keyword evidence="2" id="KW-1185">Reference proteome</keyword>
<organism evidence="1 2">
    <name type="scientific">Trichoplax adhaerens</name>
    <name type="common">Trichoplax reptans</name>
    <dbReference type="NCBI Taxonomy" id="10228"/>
    <lineage>
        <taxon>Eukaryota</taxon>
        <taxon>Metazoa</taxon>
        <taxon>Placozoa</taxon>
        <taxon>Uniplacotomia</taxon>
        <taxon>Trichoplacea</taxon>
        <taxon>Trichoplacidae</taxon>
        <taxon>Trichoplax</taxon>
    </lineage>
</organism>
<name>B3SCZ4_TRIAD</name>
<dbReference type="KEGG" id="tad:TRIADDRAFT_62150"/>
<dbReference type="PhylomeDB" id="B3SCZ4"/>
<proteinExistence type="predicted"/>
<protein>
    <submittedName>
        <fullName evidence="1">Uncharacterized protein</fullName>
    </submittedName>
</protein>
<dbReference type="Proteomes" id="UP000009022">
    <property type="component" value="Unassembled WGS sequence"/>
</dbReference>
<dbReference type="AlphaFoldDB" id="B3SCZ4"/>
<evidence type="ECO:0000313" key="1">
    <source>
        <dbReference type="EMBL" id="EDV19428.1"/>
    </source>
</evidence>
<dbReference type="InParanoid" id="B3SCZ4"/>
<dbReference type="HOGENOM" id="CLU_1596626_0_0_1"/>